<evidence type="ECO:0000313" key="11">
    <source>
        <dbReference type="EMBL" id="TDQ64408.1"/>
    </source>
</evidence>
<accession>A0A4R6VLH9</accession>
<keyword evidence="6" id="KW-0029">Amino-acid transport</keyword>
<dbReference type="EMBL" id="SNYR01000002">
    <property type="protein sequence ID" value="TDQ64408.1"/>
    <property type="molecule type" value="Genomic_DNA"/>
</dbReference>
<dbReference type="CDD" id="cd06261">
    <property type="entry name" value="TM_PBP2"/>
    <property type="match status" value="1"/>
</dbReference>
<sequence>MVWCGPCVHTSRIIWGTLVASLISIMQHALVRRVLLFAVLFAVLINFSFPESWIISGPIAAALIAALIMLNVHLVLFLPFRWQVIVFWLELLALFLVFFYSFNLSYTFIVERLPLLIFTGVGYTLLVSGLSITIASIIALCGALMRLSKNGAAFAISTFYVSFFRGTPLLLQVYLIYLGLPQLGIILDAIPSGVIALSLCYGAYMTEIFRSGIQAVPEEQTEAALALGLKPWQIMLKVVLPQAIRIIIPPTGNNFIAMLKDSSLVSAMGIMELMYLARTLGRSEFKHFEMLITAALIYWFISFVFELFQGRLEAHFGKSDRR</sequence>
<evidence type="ECO:0000256" key="6">
    <source>
        <dbReference type="ARBA" id="ARBA00022970"/>
    </source>
</evidence>
<gene>
    <name evidence="11" type="ORF">ATL17_2427</name>
</gene>
<dbReference type="InterPro" id="IPR035906">
    <property type="entry name" value="MetI-like_sf"/>
</dbReference>
<evidence type="ECO:0000256" key="3">
    <source>
        <dbReference type="ARBA" id="ARBA00022448"/>
    </source>
</evidence>
<dbReference type="PANTHER" id="PTHR30614:SF0">
    <property type="entry name" value="L-CYSTINE TRANSPORT SYSTEM PERMEASE PROTEIN TCYL"/>
    <property type="match status" value="1"/>
</dbReference>
<dbReference type="NCBIfam" id="TIGR01726">
    <property type="entry name" value="HEQRo_perm_3TM"/>
    <property type="match status" value="1"/>
</dbReference>
<comment type="caution">
    <text evidence="11">The sequence shown here is derived from an EMBL/GenBank/DDBJ whole genome shotgun (WGS) entry which is preliminary data.</text>
</comment>
<keyword evidence="7 9" id="KW-1133">Transmembrane helix</keyword>
<dbReference type="Pfam" id="PF00528">
    <property type="entry name" value="BPD_transp_1"/>
    <property type="match status" value="1"/>
</dbReference>
<feature type="transmembrane region" description="Helical" evidence="9">
    <location>
        <begin position="183"/>
        <end position="204"/>
    </location>
</feature>
<dbReference type="PANTHER" id="PTHR30614">
    <property type="entry name" value="MEMBRANE COMPONENT OF AMINO ACID ABC TRANSPORTER"/>
    <property type="match status" value="1"/>
</dbReference>
<feature type="domain" description="ABC transmembrane type-1" evidence="10">
    <location>
        <begin position="121"/>
        <end position="309"/>
    </location>
</feature>
<feature type="transmembrane region" description="Helical" evidence="9">
    <location>
        <begin position="288"/>
        <end position="308"/>
    </location>
</feature>
<dbReference type="InterPro" id="IPR000515">
    <property type="entry name" value="MetI-like"/>
</dbReference>
<name>A0A4R6VLH9_9HYPH</name>
<evidence type="ECO:0000313" key="12">
    <source>
        <dbReference type="Proteomes" id="UP000295391"/>
    </source>
</evidence>
<dbReference type="PROSITE" id="PS50928">
    <property type="entry name" value="ABC_TM1"/>
    <property type="match status" value="1"/>
</dbReference>
<dbReference type="GO" id="GO:0006865">
    <property type="term" value="P:amino acid transport"/>
    <property type="evidence" value="ECO:0007669"/>
    <property type="project" value="UniProtKB-KW"/>
</dbReference>
<keyword evidence="12" id="KW-1185">Reference proteome</keyword>
<protein>
    <submittedName>
        <fullName evidence="11">Polar amino acid transport system permease protein</fullName>
    </submittedName>
</protein>
<keyword evidence="3 9" id="KW-0813">Transport</keyword>
<keyword evidence="5 9" id="KW-0812">Transmembrane</keyword>
<feature type="transmembrane region" description="Helical" evidence="9">
    <location>
        <begin position="55"/>
        <end position="78"/>
    </location>
</feature>
<keyword evidence="8 9" id="KW-0472">Membrane</keyword>
<keyword evidence="4" id="KW-1003">Cell membrane</keyword>
<reference evidence="11 12" key="1">
    <citation type="submission" date="2019-03" db="EMBL/GenBank/DDBJ databases">
        <title>Genomic Encyclopedia of Type Strains, Phase III (KMG-III): the genomes of soil and plant-associated and newly described type strains.</title>
        <authorList>
            <person name="Whitman W."/>
        </authorList>
    </citation>
    <scope>NUCLEOTIDE SEQUENCE [LARGE SCALE GENOMIC DNA]</scope>
    <source>
        <strain evidence="11 12">CGMCC 1.7002</strain>
    </source>
</reference>
<dbReference type="GO" id="GO:0022857">
    <property type="term" value="F:transmembrane transporter activity"/>
    <property type="evidence" value="ECO:0007669"/>
    <property type="project" value="InterPro"/>
</dbReference>
<evidence type="ECO:0000259" key="10">
    <source>
        <dbReference type="PROSITE" id="PS50928"/>
    </source>
</evidence>
<dbReference type="InterPro" id="IPR010065">
    <property type="entry name" value="AA_ABC_transptr_permease_3TM"/>
</dbReference>
<organism evidence="11 12">
    <name type="scientific">Maritalea mobilis</name>
    <dbReference type="NCBI Taxonomy" id="483324"/>
    <lineage>
        <taxon>Bacteria</taxon>
        <taxon>Pseudomonadati</taxon>
        <taxon>Pseudomonadota</taxon>
        <taxon>Alphaproteobacteria</taxon>
        <taxon>Hyphomicrobiales</taxon>
        <taxon>Devosiaceae</taxon>
        <taxon>Maritalea</taxon>
    </lineage>
</organism>
<evidence type="ECO:0000256" key="7">
    <source>
        <dbReference type="ARBA" id="ARBA00022989"/>
    </source>
</evidence>
<dbReference type="Gene3D" id="1.10.3720.10">
    <property type="entry name" value="MetI-like"/>
    <property type="match status" value="1"/>
</dbReference>
<dbReference type="SUPFAM" id="SSF161098">
    <property type="entry name" value="MetI-like"/>
    <property type="match status" value="1"/>
</dbReference>
<comment type="similarity">
    <text evidence="2">Belongs to the binding-protein-dependent transport system permease family. HisMQ subfamily.</text>
</comment>
<feature type="transmembrane region" description="Helical" evidence="9">
    <location>
        <begin position="85"/>
        <end position="109"/>
    </location>
</feature>
<dbReference type="GO" id="GO:0043190">
    <property type="term" value="C:ATP-binding cassette (ABC) transporter complex"/>
    <property type="evidence" value="ECO:0007669"/>
    <property type="project" value="InterPro"/>
</dbReference>
<evidence type="ECO:0000256" key="1">
    <source>
        <dbReference type="ARBA" id="ARBA00004429"/>
    </source>
</evidence>
<proteinExistence type="inferred from homology"/>
<feature type="transmembrane region" description="Helical" evidence="9">
    <location>
        <begin position="152"/>
        <end position="177"/>
    </location>
</feature>
<dbReference type="Proteomes" id="UP000295391">
    <property type="component" value="Unassembled WGS sequence"/>
</dbReference>
<evidence type="ECO:0000256" key="4">
    <source>
        <dbReference type="ARBA" id="ARBA00022475"/>
    </source>
</evidence>
<comment type="subcellular location">
    <subcellularLocation>
        <location evidence="1">Cell inner membrane</location>
        <topology evidence="1">Multi-pass membrane protein</topology>
    </subcellularLocation>
    <subcellularLocation>
        <location evidence="9">Cell membrane</location>
        <topology evidence="9">Multi-pass membrane protein</topology>
    </subcellularLocation>
</comment>
<evidence type="ECO:0000256" key="2">
    <source>
        <dbReference type="ARBA" id="ARBA00010072"/>
    </source>
</evidence>
<dbReference type="AlphaFoldDB" id="A0A4R6VLH9"/>
<evidence type="ECO:0000256" key="8">
    <source>
        <dbReference type="ARBA" id="ARBA00023136"/>
    </source>
</evidence>
<feature type="transmembrane region" description="Helical" evidence="9">
    <location>
        <begin position="115"/>
        <end position="140"/>
    </location>
</feature>
<dbReference type="InterPro" id="IPR043429">
    <property type="entry name" value="ArtM/GltK/GlnP/TcyL/YhdX-like"/>
</dbReference>
<evidence type="ECO:0000256" key="5">
    <source>
        <dbReference type="ARBA" id="ARBA00022692"/>
    </source>
</evidence>
<evidence type="ECO:0000256" key="9">
    <source>
        <dbReference type="RuleBase" id="RU363032"/>
    </source>
</evidence>